<gene>
    <name evidence="1" type="ORF">SDC9_151923</name>
</gene>
<protein>
    <submittedName>
        <fullName evidence="1">Uncharacterized protein</fullName>
    </submittedName>
</protein>
<proteinExistence type="predicted"/>
<evidence type="ECO:0000313" key="1">
    <source>
        <dbReference type="EMBL" id="MPN04678.1"/>
    </source>
</evidence>
<organism evidence="1">
    <name type="scientific">bioreactor metagenome</name>
    <dbReference type="NCBI Taxonomy" id="1076179"/>
    <lineage>
        <taxon>unclassified sequences</taxon>
        <taxon>metagenomes</taxon>
        <taxon>ecological metagenomes</taxon>
    </lineage>
</organism>
<name>A0A645ERL6_9ZZZZ</name>
<sequence>MLPIIEYGLQIPVACAEVSSLEADCLHTNHGTNGMIVDVEIVTGCIGPRHGMSFTHVLRNGSVSFVIRVNGKTIQRSVASVL</sequence>
<dbReference type="AlphaFoldDB" id="A0A645ERL6"/>
<comment type="caution">
    <text evidence="1">The sequence shown here is derived from an EMBL/GenBank/DDBJ whole genome shotgun (WGS) entry which is preliminary data.</text>
</comment>
<reference evidence="1" key="1">
    <citation type="submission" date="2019-08" db="EMBL/GenBank/DDBJ databases">
        <authorList>
            <person name="Kucharzyk K."/>
            <person name="Murdoch R.W."/>
            <person name="Higgins S."/>
            <person name="Loffler F."/>
        </authorList>
    </citation>
    <scope>NUCLEOTIDE SEQUENCE</scope>
</reference>
<dbReference type="EMBL" id="VSSQ01050600">
    <property type="protein sequence ID" value="MPN04678.1"/>
    <property type="molecule type" value="Genomic_DNA"/>
</dbReference>
<accession>A0A645ERL6</accession>